<dbReference type="PROSITE" id="PS50294">
    <property type="entry name" value="WD_REPEATS_REGION"/>
    <property type="match status" value="3"/>
</dbReference>
<keyword evidence="2 6" id="KW-0853">WD repeat</keyword>
<feature type="repeat" description="WD" evidence="6">
    <location>
        <begin position="342"/>
        <end position="381"/>
    </location>
</feature>
<evidence type="ECO:0000256" key="5">
    <source>
        <dbReference type="ARBA" id="ARBA00023242"/>
    </source>
</evidence>
<dbReference type="InterPro" id="IPR022052">
    <property type="entry name" value="Histone-bd_RBBP4-like_N"/>
</dbReference>
<comment type="caution">
    <text evidence="8">The sequence shown here is derived from an EMBL/GenBank/DDBJ whole genome shotgun (WGS) entry which is preliminary data.</text>
</comment>
<sequence length="381" mass="41730">METATMEPVDATVSPVFLAWKKNAPYIYKTLITATLPWPSPTVQWLPDVTSGPDHQVSQNLLLGTRTVGQMPEYLRCARVTFSEQPFNLLENYNPELKTVGGYMPQRSADVKVFQRIDHSGEVNRARYMPQNQNLIATISSTGQAAVYDLTHFPNNPCGICKPDIELQAHTSEGFGLDWSTTHESFLITGANDGKVAAWDIRKYNSSTGKLDSITLYEHPTAVNSVVFHPHQSHMAVFAADDVVGLRDWRGEESLATFGSGGLAVACHPVNQNLVSVGTGTGEIELWDIRNSGAMIHKLTGHTDAVVALSWHPSRSAALLSGSQDTTAKIWDVSKLECFFSHNGHTAPVADVAWNPARELIASVADDNSLHLWSPAQNNQN</sequence>
<accession>A0A2T0FCP7</accession>
<dbReference type="InterPro" id="IPR001680">
    <property type="entry name" value="WD40_rpt"/>
</dbReference>
<dbReference type="InterPro" id="IPR050459">
    <property type="entry name" value="WD_repeat_RBAP46/RBAP48/MSI1"/>
</dbReference>
<evidence type="ECO:0000256" key="2">
    <source>
        <dbReference type="ARBA" id="ARBA00022574"/>
    </source>
</evidence>
<dbReference type="Pfam" id="PF12265">
    <property type="entry name" value="CAF1C_H4-bd"/>
    <property type="match status" value="1"/>
</dbReference>
<keyword evidence="9" id="KW-1185">Reference proteome</keyword>
<dbReference type="InterPro" id="IPR015943">
    <property type="entry name" value="WD40/YVTN_repeat-like_dom_sf"/>
</dbReference>
<protein>
    <submittedName>
        <fullName evidence="8">Histone acetyltransferase type B subunit 2</fullName>
    </submittedName>
</protein>
<keyword evidence="3" id="KW-0677">Repeat</keyword>
<dbReference type="SUPFAM" id="SSF50978">
    <property type="entry name" value="WD40 repeat-like"/>
    <property type="match status" value="1"/>
</dbReference>
<dbReference type="Gene3D" id="2.130.10.10">
    <property type="entry name" value="YVTN repeat-like/Quinoprotein amine dehydrogenase"/>
    <property type="match status" value="1"/>
</dbReference>
<evidence type="ECO:0000313" key="9">
    <source>
        <dbReference type="Proteomes" id="UP000238350"/>
    </source>
</evidence>
<dbReference type="PROSITE" id="PS00678">
    <property type="entry name" value="WD_REPEATS_1"/>
    <property type="match status" value="2"/>
</dbReference>
<evidence type="ECO:0000256" key="1">
    <source>
        <dbReference type="ARBA" id="ARBA00004123"/>
    </source>
</evidence>
<dbReference type="AlphaFoldDB" id="A0A2T0FCP7"/>
<feature type="domain" description="Histone-binding protein RBBP4-like N-terminal" evidence="7">
    <location>
        <begin position="18"/>
        <end position="81"/>
    </location>
</feature>
<dbReference type="Proteomes" id="UP000238350">
    <property type="component" value="Unassembled WGS sequence"/>
</dbReference>
<dbReference type="GO" id="GO:0016740">
    <property type="term" value="F:transferase activity"/>
    <property type="evidence" value="ECO:0007669"/>
    <property type="project" value="UniProtKB-KW"/>
</dbReference>
<evidence type="ECO:0000256" key="3">
    <source>
        <dbReference type="ARBA" id="ARBA00022737"/>
    </source>
</evidence>
<dbReference type="GO" id="GO:0006325">
    <property type="term" value="P:chromatin organization"/>
    <property type="evidence" value="ECO:0007669"/>
    <property type="project" value="UniProtKB-KW"/>
</dbReference>
<evidence type="ECO:0000313" key="8">
    <source>
        <dbReference type="EMBL" id="PRT52783.1"/>
    </source>
</evidence>
<dbReference type="STRING" id="45607.A0A2T0FCP7"/>
<evidence type="ECO:0000256" key="4">
    <source>
        <dbReference type="ARBA" id="ARBA00022853"/>
    </source>
</evidence>
<dbReference type="InterPro" id="IPR036322">
    <property type="entry name" value="WD40_repeat_dom_sf"/>
</dbReference>
<dbReference type="InterPro" id="IPR020472">
    <property type="entry name" value="WD40_PAC1"/>
</dbReference>
<dbReference type="InterPro" id="IPR019775">
    <property type="entry name" value="WD40_repeat_CS"/>
</dbReference>
<evidence type="ECO:0000256" key="6">
    <source>
        <dbReference type="PROSITE-ProRule" id="PRU00221"/>
    </source>
</evidence>
<reference evidence="8 9" key="1">
    <citation type="submission" date="2017-04" db="EMBL/GenBank/DDBJ databases">
        <title>Genome sequencing of [Candida] sorbophila.</title>
        <authorList>
            <person name="Ahn J.O."/>
        </authorList>
    </citation>
    <scope>NUCLEOTIDE SEQUENCE [LARGE SCALE GENOMIC DNA]</scope>
    <source>
        <strain evidence="8 9">DS02</strain>
    </source>
</reference>
<keyword evidence="8" id="KW-0808">Transferase</keyword>
<dbReference type="GeneID" id="36514152"/>
<comment type="subcellular location">
    <subcellularLocation>
        <location evidence="1">Nucleus</location>
    </subcellularLocation>
</comment>
<dbReference type="OrthoDB" id="427795at2759"/>
<keyword evidence="4" id="KW-0156">Chromatin regulator</keyword>
<dbReference type="PRINTS" id="PR00320">
    <property type="entry name" value="GPROTEINBRPT"/>
</dbReference>
<dbReference type="RefSeq" id="XP_024662729.1">
    <property type="nucleotide sequence ID" value="XM_024806961.1"/>
</dbReference>
<dbReference type="PANTHER" id="PTHR22850">
    <property type="entry name" value="WD40 REPEAT FAMILY"/>
    <property type="match status" value="1"/>
</dbReference>
<dbReference type="GO" id="GO:0005634">
    <property type="term" value="C:nucleus"/>
    <property type="evidence" value="ECO:0007669"/>
    <property type="project" value="UniProtKB-SubCell"/>
</dbReference>
<dbReference type="PROSITE" id="PS50082">
    <property type="entry name" value="WD_REPEATS_2"/>
    <property type="match status" value="3"/>
</dbReference>
<keyword evidence="5" id="KW-0539">Nucleus</keyword>
<dbReference type="EMBL" id="NDIQ01000001">
    <property type="protein sequence ID" value="PRT52783.1"/>
    <property type="molecule type" value="Genomic_DNA"/>
</dbReference>
<feature type="repeat" description="WD" evidence="6">
    <location>
        <begin position="167"/>
        <end position="202"/>
    </location>
</feature>
<evidence type="ECO:0000259" key="7">
    <source>
        <dbReference type="Pfam" id="PF12265"/>
    </source>
</evidence>
<feature type="repeat" description="WD" evidence="6">
    <location>
        <begin position="299"/>
        <end position="341"/>
    </location>
</feature>
<dbReference type="SMART" id="SM00320">
    <property type="entry name" value="WD40"/>
    <property type="match status" value="6"/>
</dbReference>
<name>A0A2T0FCP7_9ASCO</name>
<proteinExistence type="predicted"/>
<dbReference type="Pfam" id="PF00400">
    <property type="entry name" value="WD40"/>
    <property type="match status" value="2"/>
</dbReference>
<organism evidence="8 9">
    <name type="scientific">Wickerhamiella sorbophila</name>
    <dbReference type="NCBI Taxonomy" id="45607"/>
    <lineage>
        <taxon>Eukaryota</taxon>
        <taxon>Fungi</taxon>
        <taxon>Dikarya</taxon>
        <taxon>Ascomycota</taxon>
        <taxon>Saccharomycotina</taxon>
        <taxon>Dipodascomycetes</taxon>
        <taxon>Dipodascales</taxon>
        <taxon>Trichomonascaceae</taxon>
        <taxon>Wickerhamiella</taxon>
    </lineage>
</organism>
<gene>
    <name evidence="8" type="ORF">B9G98_00403</name>
</gene>